<dbReference type="EMBL" id="PVNL01000041">
    <property type="protein sequence ID" value="PRQ08482.1"/>
    <property type="molecule type" value="Genomic_DNA"/>
</dbReference>
<dbReference type="Proteomes" id="UP000238823">
    <property type="component" value="Unassembled WGS sequence"/>
</dbReference>
<evidence type="ECO:0000313" key="2">
    <source>
        <dbReference type="Proteomes" id="UP000238823"/>
    </source>
</evidence>
<accession>A0A2S9YTX1</accession>
<name>A0A2S9YTX1_9BACT</name>
<evidence type="ECO:0000313" key="1">
    <source>
        <dbReference type="EMBL" id="PRQ08482.1"/>
    </source>
</evidence>
<proteinExistence type="predicted"/>
<sequence length="341" mass="38265">MPRGPVLAIAAGTMAELEQLASAHDAMVLLLSKMPHAALTRIMCAAAGIELHDHDDIRERSPAFEVPGLNRRARKGLIDLLLTVRTRDGAVLMHWILEVQLCWDVEKLWSWSLYSAAVGAETKKPAVVAAFVPDPALRARIRRMIPKILPPPKLVEPDHLELIDDIQQAHRQPHEAVLGAVFHALGAGPVEQRVAGIRAAFLAAQRLDPLECRSYTVLMLTLTPADIAQRALDEMRERGEYNESRYITFEEYEISPVERGSYLYEKAHRIGRRDGVQEGREHGQIQLLHRTIVDILELRGFTVTAAHRARVESCEDLEALERWYAAARTLPTDAALDQLFE</sequence>
<gene>
    <name evidence="1" type="ORF">ENSA7_17680</name>
</gene>
<dbReference type="AlphaFoldDB" id="A0A2S9YTX1"/>
<reference evidence="1 2" key="1">
    <citation type="submission" date="2018-03" db="EMBL/GenBank/DDBJ databases">
        <title>Draft Genome Sequences of the Obligatory Marine Myxobacteria Enhygromyxa salina SWB007.</title>
        <authorList>
            <person name="Poehlein A."/>
            <person name="Moghaddam J.A."/>
            <person name="Harms H."/>
            <person name="Alanjari M."/>
            <person name="Koenig G.M."/>
            <person name="Daniel R."/>
            <person name="Schaeberle T.F."/>
        </authorList>
    </citation>
    <scope>NUCLEOTIDE SEQUENCE [LARGE SCALE GENOMIC DNA]</scope>
    <source>
        <strain evidence="1 2">SWB007</strain>
    </source>
</reference>
<protein>
    <recommendedName>
        <fullName evidence="3">DUF4351 domain-containing protein</fullName>
    </recommendedName>
</protein>
<comment type="caution">
    <text evidence="1">The sequence shown here is derived from an EMBL/GenBank/DDBJ whole genome shotgun (WGS) entry which is preliminary data.</text>
</comment>
<evidence type="ECO:0008006" key="3">
    <source>
        <dbReference type="Google" id="ProtNLM"/>
    </source>
</evidence>
<organism evidence="1 2">
    <name type="scientific">Enhygromyxa salina</name>
    <dbReference type="NCBI Taxonomy" id="215803"/>
    <lineage>
        <taxon>Bacteria</taxon>
        <taxon>Pseudomonadati</taxon>
        <taxon>Myxococcota</taxon>
        <taxon>Polyangia</taxon>
        <taxon>Nannocystales</taxon>
        <taxon>Nannocystaceae</taxon>
        <taxon>Enhygromyxa</taxon>
    </lineage>
</organism>